<proteinExistence type="predicted"/>
<organism evidence="1 2">
    <name type="scientific">Mycolicibacterium tokaiense</name>
    <dbReference type="NCBI Taxonomy" id="39695"/>
    <lineage>
        <taxon>Bacteria</taxon>
        <taxon>Bacillati</taxon>
        <taxon>Actinomycetota</taxon>
        <taxon>Actinomycetes</taxon>
        <taxon>Mycobacteriales</taxon>
        <taxon>Mycobacteriaceae</taxon>
        <taxon>Mycolicibacterium</taxon>
    </lineage>
</organism>
<evidence type="ECO:0000313" key="1">
    <source>
        <dbReference type="EMBL" id="SUE94921.1"/>
    </source>
</evidence>
<name>A0A379PM16_9MYCO</name>
<dbReference type="EMBL" id="UGQT01000004">
    <property type="protein sequence ID" value="SUE94921.1"/>
    <property type="molecule type" value="Genomic_DNA"/>
</dbReference>
<dbReference type="RefSeq" id="WP_147289450.1">
    <property type="nucleotide sequence ID" value="NZ_UGQT01000004.1"/>
</dbReference>
<evidence type="ECO:0000313" key="2">
    <source>
        <dbReference type="Proteomes" id="UP000254978"/>
    </source>
</evidence>
<gene>
    <name evidence="1" type="ORF">NCTC10821_06220</name>
</gene>
<dbReference type="AlphaFoldDB" id="A0A379PM16"/>
<reference evidence="1 2" key="1">
    <citation type="submission" date="2018-06" db="EMBL/GenBank/DDBJ databases">
        <authorList>
            <consortium name="Pathogen Informatics"/>
            <person name="Doyle S."/>
        </authorList>
    </citation>
    <scope>NUCLEOTIDE SEQUENCE [LARGE SCALE GENOMIC DNA]</scope>
    <source>
        <strain evidence="1 2">NCTC10821</strain>
    </source>
</reference>
<dbReference type="OrthoDB" id="4728175at2"/>
<keyword evidence="2" id="KW-1185">Reference proteome</keyword>
<dbReference type="Proteomes" id="UP000254978">
    <property type="component" value="Unassembled WGS sequence"/>
</dbReference>
<sequence>MTTPQVWVSATSRDIDYDGHTPGRHWTLVGEIDTTQESDFFTYVQVFIVGRRTVRGPAEFYLDGNPDSEWVQGFKSQQPFWVAIDPWGEMRTSIHGAHPTYLVSNAKAETTSLVRRPPEPHPGRTDKPVKVPIKLKKVGGEVFTRWTQAAG</sequence>
<protein>
    <submittedName>
        <fullName evidence="1">Uncharacterized protein</fullName>
    </submittedName>
</protein>
<accession>A0A379PM16</accession>